<dbReference type="InterPro" id="IPR018181">
    <property type="entry name" value="Heat_shock_70_CS"/>
</dbReference>
<dbReference type="InterPro" id="IPR013126">
    <property type="entry name" value="Hsp_70_fam"/>
</dbReference>
<dbReference type="EMBL" id="ML178852">
    <property type="protein sequence ID" value="TFK96979.1"/>
    <property type="molecule type" value="Genomic_DNA"/>
</dbReference>
<dbReference type="Gene3D" id="3.30.420.40">
    <property type="match status" value="1"/>
</dbReference>
<dbReference type="FunFam" id="3.90.640.10:FF:000003">
    <property type="entry name" value="Molecular chaperone DnaK"/>
    <property type="match status" value="1"/>
</dbReference>
<keyword evidence="2" id="KW-0067">ATP-binding</keyword>
<dbReference type="Gene3D" id="3.90.640.10">
    <property type="entry name" value="Actin, Chain A, domain 4"/>
    <property type="match status" value="1"/>
</dbReference>
<dbReference type="GO" id="GO:0140662">
    <property type="term" value="F:ATP-dependent protein folding chaperone"/>
    <property type="evidence" value="ECO:0007669"/>
    <property type="project" value="InterPro"/>
</dbReference>
<dbReference type="PROSITE" id="PS01036">
    <property type="entry name" value="HSP70_3"/>
    <property type="match status" value="1"/>
</dbReference>
<reference evidence="3 4" key="1">
    <citation type="journal article" date="2019" name="Nat. Ecol. Evol.">
        <title>Megaphylogeny resolves global patterns of mushroom evolution.</title>
        <authorList>
            <person name="Varga T."/>
            <person name="Krizsan K."/>
            <person name="Foldi C."/>
            <person name="Dima B."/>
            <person name="Sanchez-Garcia M."/>
            <person name="Sanchez-Ramirez S."/>
            <person name="Szollosi G.J."/>
            <person name="Szarkandi J.G."/>
            <person name="Papp V."/>
            <person name="Albert L."/>
            <person name="Andreopoulos W."/>
            <person name="Angelini C."/>
            <person name="Antonin V."/>
            <person name="Barry K.W."/>
            <person name="Bougher N.L."/>
            <person name="Buchanan P."/>
            <person name="Buyck B."/>
            <person name="Bense V."/>
            <person name="Catcheside P."/>
            <person name="Chovatia M."/>
            <person name="Cooper J."/>
            <person name="Damon W."/>
            <person name="Desjardin D."/>
            <person name="Finy P."/>
            <person name="Geml J."/>
            <person name="Haridas S."/>
            <person name="Hughes K."/>
            <person name="Justo A."/>
            <person name="Karasinski D."/>
            <person name="Kautmanova I."/>
            <person name="Kiss B."/>
            <person name="Kocsube S."/>
            <person name="Kotiranta H."/>
            <person name="LaButti K.M."/>
            <person name="Lechner B.E."/>
            <person name="Liimatainen K."/>
            <person name="Lipzen A."/>
            <person name="Lukacs Z."/>
            <person name="Mihaltcheva S."/>
            <person name="Morgado L.N."/>
            <person name="Niskanen T."/>
            <person name="Noordeloos M.E."/>
            <person name="Ohm R.A."/>
            <person name="Ortiz-Santana B."/>
            <person name="Ovrebo C."/>
            <person name="Racz N."/>
            <person name="Riley R."/>
            <person name="Savchenko A."/>
            <person name="Shiryaev A."/>
            <person name="Soop K."/>
            <person name="Spirin V."/>
            <person name="Szebenyi C."/>
            <person name="Tomsovsky M."/>
            <person name="Tulloss R.E."/>
            <person name="Uehling J."/>
            <person name="Grigoriev I.V."/>
            <person name="Vagvolgyi C."/>
            <person name="Papp T."/>
            <person name="Martin F.M."/>
            <person name="Miettinen O."/>
            <person name="Hibbett D.S."/>
            <person name="Nagy L.G."/>
        </authorList>
    </citation>
    <scope>NUCLEOTIDE SEQUENCE [LARGE SCALE GENOMIC DNA]</scope>
    <source>
        <strain evidence="3 4">CBS 309.79</strain>
    </source>
</reference>
<dbReference type="PANTHER" id="PTHR19375">
    <property type="entry name" value="HEAT SHOCK PROTEIN 70KDA"/>
    <property type="match status" value="1"/>
</dbReference>
<evidence type="ECO:0000313" key="3">
    <source>
        <dbReference type="EMBL" id="TFK96979.1"/>
    </source>
</evidence>
<protein>
    <submittedName>
        <fullName evidence="3">Heat shock protein 70 family</fullName>
    </submittedName>
</protein>
<dbReference type="InterPro" id="IPR043129">
    <property type="entry name" value="ATPase_NBD"/>
</dbReference>
<keyword evidence="4" id="KW-1185">Reference proteome</keyword>
<dbReference type="Proteomes" id="UP000305067">
    <property type="component" value="Unassembled WGS sequence"/>
</dbReference>
<organism evidence="3 4">
    <name type="scientific">Pterulicium gracile</name>
    <dbReference type="NCBI Taxonomy" id="1884261"/>
    <lineage>
        <taxon>Eukaryota</taxon>
        <taxon>Fungi</taxon>
        <taxon>Dikarya</taxon>
        <taxon>Basidiomycota</taxon>
        <taxon>Agaricomycotina</taxon>
        <taxon>Agaricomycetes</taxon>
        <taxon>Agaricomycetidae</taxon>
        <taxon>Agaricales</taxon>
        <taxon>Pleurotineae</taxon>
        <taxon>Pterulaceae</taxon>
        <taxon>Pterulicium</taxon>
    </lineage>
</organism>
<dbReference type="STRING" id="1884261.A0A5C3Q7G4"/>
<proteinExistence type="predicted"/>
<dbReference type="GO" id="GO:0005524">
    <property type="term" value="F:ATP binding"/>
    <property type="evidence" value="ECO:0007669"/>
    <property type="project" value="UniProtKB-KW"/>
</dbReference>
<keyword evidence="3" id="KW-0346">Stress response</keyword>
<gene>
    <name evidence="3" type="ORF">BDV98DRAFT_514575</name>
</gene>
<dbReference type="SUPFAM" id="SSF53067">
    <property type="entry name" value="Actin-like ATPase domain"/>
    <property type="match status" value="1"/>
</dbReference>
<feature type="non-terminal residue" evidence="3">
    <location>
        <position position="1"/>
    </location>
</feature>
<dbReference type="Pfam" id="PF00012">
    <property type="entry name" value="HSP70"/>
    <property type="match status" value="1"/>
</dbReference>
<evidence type="ECO:0000256" key="1">
    <source>
        <dbReference type="ARBA" id="ARBA00022741"/>
    </source>
</evidence>
<evidence type="ECO:0000256" key="2">
    <source>
        <dbReference type="ARBA" id="ARBA00022840"/>
    </source>
</evidence>
<accession>A0A5C3Q7G4</accession>
<dbReference type="OrthoDB" id="3254459at2759"/>
<sequence length="127" mass="14566">DIPQNLGAFQKLRTEAEKAKKTLSSQQSTRIDIKFFVKVHDFDEILTRDTFEELNMDLFSKSLESVEQVLVDAGVKKEKINEIVLLGGSTRIPKIQRLLKDFFGVIHSMPSTRPTQRQPCTTTIRRC</sequence>
<evidence type="ECO:0000313" key="4">
    <source>
        <dbReference type="Proteomes" id="UP000305067"/>
    </source>
</evidence>
<dbReference type="AlphaFoldDB" id="A0A5C3Q7G4"/>
<keyword evidence="1" id="KW-0547">Nucleotide-binding</keyword>
<name>A0A5C3Q7G4_9AGAR</name>